<comment type="caution">
    <text evidence="1">The sequence shown here is derived from an EMBL/GenBank/DDBJ whole genome shotgun (WGS) entry which is preliminary data.</text>
</comment>
<reference evidence="1" key="1">
    <citation type="submission" date="2019-08" db="EMBL/GenBank/DDBJ databases">
        <authorList>
            <person name="Kucharzyk K."/>
            <person name="Murdoch R.W."/>
            <person name="Higgins S."/>
            <person name="Loffler F."/>
        </authorList>
    </citation>
    <scope>NUCLEOTIDE SEQUENCE</scope>
</reference>
<sequence length="105" mass="11320">MQLGVEHLDTGRSGDVGGGHCARTRLAQVHGDGLVVVARQHQPLEVEDDLGDILDHPGQGAELVLVALDLDAGDRCARNGRQQRPAQRVAQCVTEARLQRLDDEP</sequence>
<organism evidence="1">
    <name type="scientific">bioreactor metagenome</name>
    <dbReference type="NCBI Taxonomy" id="1076179"/>
    <lineage>
        <taxon>unclassified sequences</taxon>
        <taxon>metagenomes</taxon>
        <taxon>ecological metagenomes</taxon>
    </lineage>
</organism>
<proteinExistence type="predicted"/>
<protein>
    <submittedName>
        <fullName evidence="1">Uncharacterized protein</fullName>
    </submittedName>
</protein>
<dbReference type="EMBL" id="VSSQ01091483">
    <property type="protein sequence ID" value="MPN37030.1"/>
    <property type="molecule type" value="Genomic_DNA"/>
</dbReference>
<evidence type="ECO:0000313" key="1">
    <source>
        <dbReference type="EMBL" id="MPN37030.1"/>
    </source>
</evidence>
<dbReference type="AlphaFoldDB" id="A0A645HE83"/>
<name>A0A645HE83_9ZZZZ</name>
<accession>A0A645HE83</accession>
<gene>
    <name evidence="1" type="ORF">SDC9_184546</name>
</gene>